<feature type="region of interest" description="Disordered" evidence="1">
    <location>
        <begin position="149"/>
        <end position="225"/>
    </location>
</feature>
<dbReference type="Proteomes" id="UP000799424">
    <property type="component" value="Unassembled WGS sequence"/>
</dbReference>
<accession>A0A6A7A3M5</accession>
<feature type="compositionally biased region" description="Polar residues" evidence="1">
    <location>
        <begin position="202"/>
        <end position="219"/>
    </location>
</feature>
<gene>
    <name evidence="2" type="ORF">CC86DRAFT_210290</name>
</gene>
<name>A0A6A7A3M5_9PLEO</name>
<evidence type="ECO:0000313" key="3">
    <source>
        <dbReference type="Proteomes" id="UP000799424"/>
    </source>
</evidence>
<protein>
    <submittedName>
        <fullName evidence="2">Uncharacterized protein</fullName>
    </submittedName>
</protein>
<feature type="compositionally biased region" description="Polar residues" evidence="1">
    <location>
        <begin position="159"/>
        <end position="184"/>
    </location>
</feature>
<sequence length="225" mass="24902">MSDVNVPFFYTGTHYIMTSDDGCTSNDEPSCWTSGSCSIVVHASLLDDPAAPVPPIDVKSWRRSDGEVTHHASTPRRFSRDVENAYGPRHTSRAISNVHSKDPSTRVECKHSTAITISRHTYGASPRGNFHIPVRDDIRATRSIWLSDQRTSEHKRSTYDPTDSTPRSTSGPCRSHEPPSSTQDLWALYDVDAPPQEETRIGASTTSAVTPTQSETSKNFEFPPN</sequence>
<evidence type="ECO:0000313" key="2">
    <source>
        <dbReference type="EMBL" id="KAF2827398.1"/>
    </source>
</evidence>
<reference evidence="2" key="1">
    <citation type="journal article" date="2020" name="Stud. Mycol.">
        <title>101 Dothideomycetes genomes: a test case for predicting lifestyles and emergence of pathogens.</title>
        <authorList>
            <person name="Haridas S."/>
            <person name="Albert R."/>
            <person name="Binder M."/>
            <person name="Bloem J."/>
            <person name="Labutti K."/>
            <person name="Salamov A."/>
            <person name="Andreopoulos B."/>
            <person name="Baker S."/>
            <person name="Barry K."/>
            <person name="Bills G."/>
            <person name="Bluhm B."/>
            <person name="Cannon C."/>
            <person name="Castanera R."/>
            <person name="Culley D."/>
            <person name="Daum C."/>
            <person name="Ezra D."/>
            <person name="Gonzalez J."/>
            <person name="Henrissat B."/>
            <person name="Kuo A."/>
            <person name="Liang C."/>
            <person name="Lipzen A."/>
            <person name="Lutzoni F."/>
            <person name="Magnuson J."/>
            <person name="Mondo S."/>
            <person name="Nolan M."/>
            <person name="Ohm R."/>
            <person name="Pangilinan J."/>
            <person name="Park H.-J."/>
            <person name="Ramirez L."/>
            <person name="Alfaro M."/>
            <person name="Sun H."/>
            <person name="Tritt A."/>
            <person name="Yoshinaga Y."/>
            <person name="Zwiers L.-H."/>
            <person name="Turgeon B."/>
            <person name="Goodwin S."/>
            <person name="Spatafora J."/>
            <person name="Crous P."/>
            <person name="Grigoriev I."/>
        </authorList>
    </citation>
    <scope>NUCLEOTIDE SEQUENCE</scope>
    <source>
        <strain evidence="2">CBS 113818</strain>
    </source>
</reference>
<proteinExistence type="predicted"/>
<dbReference type="AlphaFoldDB" id="A0A6A7A3M5"/>
<feature type="region of interest" description="Disordered" evidence="1">
    <location>
        <begin position="64"/>
        <end position="106"/>
    </location>
</feature>
<keyword evidence="3" id="KW-1185">Reference proteome</keyword>
<evidence type="ECO:0000256" key="1">
    <source>
        <dbReference type="SAM" id="MobiDB-lite"/>
    </source>
</evidence>
<dbReference type="EMBL" id="MU006224">
    <property type="protein sequence ID" value="KAF2827398.1"/>
    <property type="molecule type" value="Genomic_DNA"/>
</dbReference>
<organism evidence="2 3">
    <name type="scientific">Ophiobolus disseminans</name>
    <dbReference type="NCBI Taxonomy" id="1469910"/>
    <lineage>
        <taxon>Eukaryota</taxon>
        <taxon>Fungi</taxon>
        <taxon>Dikarya</taxon>
        <taxon>Ascomycota</taxon>
        <taxon>Pezizomycotina</taxon>
        <taxon>Dothideomycetes</taxon>
        <taxon>Pleosporomycetidae</taxon>
        <taxon>Pleosporales</taxon>
        <taxon>Pleosporineae</taxon>
        <taxon>Phaeosphaeriaceae</taxon>
        <taxon>Ophiobolus</taxon>
    </lineage>
</organism>